<reference evidence="1" key="1">
    <citation type="submission" date="2021-03" db="EMBL/GenBank/DDBJ databases">
        <title>Molecular epidemiology and mechanisms of colistin and carbapenem resistance in Enterobacteriaceae from clinical isolates, the environment and porcine samples in Pretoria, South Africa.</title>
        <authorList>
            <person name="Bogoshi D."/>
            <person name="Mbelle N.M."/>
            <person name="Naidoo V."/>
            <person name="Osei Sekyere J."/>
        </authorList>
    </citation>
    <scope>NUCLEOTIDE SEQUENCE</scope>
    <source>
        <strain evidence="1">C052</strain>
    </source>
</reference>
<dbReference type="AlphaFoldDB" id="A0A939NAE6"/>
<name>A0A939NAE6_PRORE</name>
<gene>
    <name evidence="1" type="ORF">J4727_05385</name>
</gene>
<accession>A0A939NAE6</accession>
<comment type="caution">
    <text evidence="1">The sequence shown here is derived from an EMBL/GenBank/DDBJ whole genome shotgun (WGS) entry which is preliminary data.</text>
</comment>
<evidence type="ECO:0000313" key="1">
    <source>
        <dbReference type="EMBL" id="MBO1916004.1"/>
    </source>
</evidence>
<dbReference type="Proteomes" id="UP000664477">
    <property type="component" value="Unassembled WGS sequence"/>
</dbReference>
<sequence>MFSDDDNGYRASLRAASLKLEKYIEPMTEQEIQALLKRIAERNNVHQQRR</sequence>
<organism evidence="1 2">
    <name type="scientific">Providencia rettgeri</name>
    <dbReference type="NCBI Taxonomy" id="587"/>
    <lineage>
        <taxon>Bacteria</taxon>
        <taxon>Pseudomonadati</taxon>
        <taxon>Pseudomonadota</taxon>
        <taxon>Gammaproteobacteria</taxon>
        <taxon>Enterobacterales</taxon>
        <taxon>Morganellaceae</taxon>
        <taxon>Providencia</taxon>
    </lineage>
</organism>
<evidence type="ECO:0000313" key="2">
    <source>
        <dbReference type="Proteomes" id="UP000664477"/>
    </source>
</evidence>
<dbReference type="EMBL" id="JAGETQ010000017">
    <property type="protein sequence ID" value="MBO1916004.1"/>
    <property type="molecule type" value="Genomic_DNA"/>
</dbReference>
<proteinExistence type="predicted"/>
<protein>
    <submittedName>
        <fullName evidence="1">Uncharacterized protein</fullName>
    </submittedName>
</protein>